<protein>
    <recommendedName>
        <fullName evidence="3">STAS/SEC14 domain-containing protein</fullName>
    </recommendedName>
</protein>
<dbReference type="EMBL" id="CP025611">
    <property type="protein sequence ID" value="AUN29097.1"/>
    <property type="molecule type" value="Genomic_DNA"/>
</dbReference>
<sequence>MFSVGFRAGFITVSRQNDVITLLVTGEVMPVDVDLAIEIGHELGIYRGCRSVLIDLRRFVGVVDWGVVRRMGRYAPWVHGSGTKLAYLLREEGLALMAVTACHYPRAHHNAFRDEGAARAWLREEAPLPRNLAA</sequence>
<dbReference type="AlphaFoldDB" id="A0A2K9N7L9"/>
<accession>A0A2K9N7L9</accession>
<dbReference type="KEGG" id="ncb:C0V82_01670"/>
<reference evidence="1 2" key="1">
    <citation type="submission" date="2017-12" db="EMBL/GenBank/DDBJ databases">
        <title>Genomes of bacteria within cyanobacterial aggregates.</title>
        <authorList>
            <person name="Cai H."/>
        </authorList>
    </citation>
    <scope>NUCLEOTIDE SEQUENCE [LARGE SCALE GENOMIC DNA]</scope>
    <source>
        <strain evidence="1 2">TH16</strain>
    </source>
</reference>
<organism evidence="1 2">
    <name type="scientific">Niveispirillum cyanobacteriorum</name>
    <dbReference type="NCBI Taxonomy" id="1612173"/>
    <lineage>
        <taxon>Bacteria</taxon>
        <taxon>Pseudomonadati</taxon>
        <taxon>Pseudomonadota</taxon>
        <taxon>Alphaproteobacteria</taxon>
        <taxon>Rhodospirillales</taxon>
        <taxon>Azospirillaceae</taxon>
        <taxon>Niveispirillum</taxon>
    </lineage>
</organism>
<evidence type="ECO:0000313" key="1">
    <source>
        <dbReference type="EMBL" id="AUN29097.1"/>
    </source>
</evidence>
<dbReference type="RefSeq" id="WP_102110847.1">
    <property type="nucleotide sequence ID" value="NZ_BMGN01000004.1"/>
</dbReference>
<dbReference type="Proteomes" id="UP000234752">
    <property type="component" value="Chromosome eg_1"/>
</dbReference>
<name>A0A2K9N7L9_9PROT</name>
<proteinExistence type="predicted"/>
<gene>
    <name evidence="1" type="ORF">C0V82_01670</name>
</gene>
<keyword evidence="2" id="KW-1185">Reference proteome</keyword>
<evidence type="ECO:0008006" key="3">
    <source>
        <dbReference type="Google" id="ProtNLM"/>
    </source>
</evidence>
<evidence type="ECO:0000313" key="2">
    <source>
        <dbReference type="Proteomes" id="UP000234752"/>
    </source>
</evidence>